<dbReference type="AlphaFoldDB" id="A0A0D2BS55"/>
<feature type="compositionally biased region" description="Low complexity" evidence="2">
    <location>
        <begin position="228"/>
        <end position="238"/>
    </location>
</feature>
<feature type="region of interest" description="Disordered" evidence="2">
    <location>
        <begin position="103"/>
        <end position="123"/>
    </location>
</feature>
<dbReference type="EMBL" id="KN847112">
    <property type="protein sequence ID" value="KIW21888.1"/>
    <property type="molecule type" value="Genomic_DNA"/>
</dbReference>
<sequence>MPHPQKVAKPRKVTKPRKAQLIAQIAALEIEKAALKAQLRKSEQERENMQQQLTRAAAMLTWSQPTPQSTSLDHTLLPTAVMTDVLGEVKESDTVLHQYWSDQTSPAAPEWTNSSPESGKSATLDRPVEAGIPFSQINRPCASVGDRHDQVSECCGQAPVDIANQGCSLCGEHCELFTPDSMAEMGTDWPEVISTCPICNEDGYNLACTWDWNSHFVSSTDTDTRPVSPSSTSHSQSH</sequence>
<keyword evidence="1" id="KW-0175">Coiled coil</keyword>
<reference evidence="3 4" key="1">
    <citation type="submission" date="2015-01" db="EMBL/GenBank/DDBJ databases">
        <title>The Genome Sequence of Cladophialophora immunda CBS83496.</title>
        <authorList>
            <consortium name="The Broad Institute Genomics Platform"/>
            <person name="Cuomo C."/>
            <person name="de Hoog S."/>
            <person name="Gorbushina A."/>
            <person name="Stielow B."/>
            <person name="Teixiera M."/>
            <person name="Abouelleil A."/>
            <person name="Chapman S.B."/>
            <person name="Priest M."/>
            <person name="Young S.K."/>
            <person name="Wortman J."/>
            <person name="Nusbaum C."/>
            <person name="Birren B."/>
        </authorList>
    </citation>
    <scope>NUCLEOTIDE SEQUENCE [LARGE SCALE GENOMIC DNA]</scope>
    <source>
        <strain evidence="3 4">CBS 83496</strain>
    </source>
</reference>
<organism evidence="3 4">
    <name type="scientific">Cladophialophora immunda</name>
    <dbReference type="NCBI Taxonomy" id="569365"/>
    <lineage>
        <taxon>Eukaryota</taxon>
        <taxon>Fungi</taxon>
        <taxon>Dikarya</taxon>
        <taxon>Ascomycota</taxon>
        <taxon>Pezizomycotina</taxon>
        <taxon>Eurotiomycetes</taxon>
        <taxon>Chaetothyriomycetidae</taxon>
        <taxon>Chaetothyriales</taxon>
        <taxon>Herpotrichiellaceae</taxon>
        <taxon>Cladophialophora</taxon>
    </lineage>
</organism>
<proteinExistence type="predicted"/>
<protein>
    <submittedName>
        <fullName evidence="3">Uncharacterized protein</fullName>
    </submittedName>
</protein>
<dbReference type="VEuPathDB" id="FungiDB:PV07_12701"/>
<evidence type="ECO:0000313" key="4">
    <source>
        <dbReference type="Proteomes" id="UP000054466"/>
    </source>
</evidence>
<feature type="coiled-coil region" evidence="1">
    <location>
        <begin position="18"/>
        <end position="59"/>
    </location>
</feature>
<keyword evidence="4" id="KW-1185">Reference proteome</keyword>
<gene>
    <name evidence="3" type="ORF">PV07_12701</name>
</gene>
<feature type="compositionally biased region" description="Polar residues" evidence="2">
    <location>
        <begin position="103"/>
        <end position="121"/>
    </location>
</feature>
<evidence type="ECO:0000256" key="1">
    <source>
        <dbReference type="SAM" id="Coils"/>
    </source>
</evidence>
<evidence type="ECO:0000256" key="2">
    <source>
        <dbReference type="SAM" id="MobiDB-lite"/>
    </source>
</evidence>
<name>A0A0D2BS55_9EURO</name>
<dbReference type="Proteomes" id="UP000054466">
    <property type="component" value="Unassembled WGS sequence"/>
</dbReference>
<accession>A0A0D2BS55</accession>
<evidence type="ECO:0000313" key="3">
    <source>
        <dbReference type="EMBL" id="KIW21888.1"/>
    </source>
</evidence>
<dbReference type="HOGENOM" id="CLU_1165715_0_0_1"/>
<feature type="region of interest" description="Disordered" evidence="2">
    <location>
        <begin position="219"/>
        <end position="238"/>
    </location>
</feature>
<dbReference type="RefSeq" id="XP_016242104.1">
    <property type="nucleotide sequence ID" value="XM_016400251.1"/>
</dbReference>
<dbReference type="GeneID" id="27351895"/>